<dbReference type="EMBL" id="JAPNOA010000020">
    <property type="protein sequence ID" value="MCY0964941.1"/>
    <property type="molecule type" value="Genomic_DNA"/>
</dbReference>
<reference evidence="1" key="1">
    <citation type="submission" date="2022-11" db="EMBL/GenBank/DDBJ databases">
        <title>Parathalassolutuus dongxingensis gen. nov., sp. nov., a novel member of family Oceanospirillaceae isolated from a coastal shrimp pond in Guangxi, China.</title>
        <authorList>
            <person name="Chen H."/>
        </authorList>
    </citation>
    <scope>NUCLEOTIDE SEQUENCE</scope>
    <source>
        <strain evidence="1">G-43</strain>
    </source>
</reference>
<organism evidence="1 2">
    <name type="scientific">Parathalassolituus penaei</name>
    <dbReference type="NCBI Taxonomy" id="2997323"/>
    <lineage>
        <taxon>Bacteria</taxon>
        <taxon>Pseudomonadati</taxon>
        <taxon>Pseudomonadota</taxon>
        <taxon>Gammaproteobacteria</taxon>
        <taxon>Oceanospirillales</taxon>
        <taxon>Oceanospirillaceae</taxon>
        <taxon>Parathalassolituus</taxon>
    </lineage>
</organism>
<dbReference type="SUPFAM" id="SSF63825">
    <property type="entry name" value="YWTD domain"/>
    <property type="match status" value="1"/>
</dbReference>
<dbReference type="Proteomes" id="UP001150830">
    <property type="component" value="Unassembled WGS sequence"/>
</dbReference>
<protein>
    <submittedName>
        <fullName evidence="1">Uncharacterized protein</fullName>
    </submittedName>
</protein>
<proteinExistence type="predicted"/>
<evidence type="ECO:0000313" key="2">
    <source>
        <dbReference type="Proteomes" id="UP001150830"/>
    </source>
</evidence>
<gene>
    <name evidence="1" type="ORF">OUO13_07060</name>
</gene>
<name>A0A9X3IRJ1_9GAMM</name>
<sequence>MQNGILIVLDDRLRLDTFSIDAVNGELTLRESYSANRVLNTLFAHGENELFAGTTTGTMIFQVNEDGSLELVGGIDLVLSNDPVVTDGSAIYATMRSDDGDTSASSSGAEQVNQLVVYNIEQRDTPQLTATFELDQPKGLALEDNWLLVCHAGGLMVYDVSERLAPVEVQNFTEFTCNDVIVIGSQIYLTHDEGIRLLTNDGAALWLASEIRIGD</sequence>
<dbReference type="AlphaFoldDB" id="A0A9X3IRJ1"/>
<dbReference type="RefSeq" id="WP_283173160.1">
    <property type="nucleotide sequence ID" value="NZ_JAPNOA010000020.1"/>
</dbReference>
<evidence type="ECO:0000313" key="1">
    <source>
        <dbReference type="EMBL" id="MCY0964941.1"/>
    </source>
</evidence>
<keyword evidence="2" id="KW-1185">Reference proteome</keyword>
<comment type="caution">
    <text evidence="1">The sequence shown here is derived from an EMBL/GenBank/DDBJ whole genome shotgun (WGS) entry which is preliminary data.</text>
</comment>
<accession>A0A9X3IRJ1</accession>